<keyword evidence="4 5" id="KW-0472">Membrane</keyword>
<dbReference type="PANTHER" id="PTHR11360:SF304">
    <property type="entry name" value="MFS DOMAIN-CONTAINING PROTEIN"/>
    <property type="match status" value="1"/>
</dbReference>
<feature type="transmembrane region" description="Helical" evidence="5">
    <location>
        <begin position="355"/>
        <end position="379"/>
    </location>
</feature>
<dbReference type="InterPro" id="IPR050327">
    <property type="entry name" value="Proton-linked_MCT"/>
</dbReference>
<comment type="caution">
    <text evidence="7">The sequence shown here is derived from an EMBL/GenBank/DDBJ whole genome shotgun (WGS) entry which is preliminary data.</text>
</comment>
<dbReference type="EMBL" id="BSTJ01000028">
    <property type="protein sequence ID" value="GLY82035.1"/>
    <property type="molecule type" value="Genomic_DNA"/>
</dbReference>
<dbReference type="CDD" id="cd17353">
    <property type="entry name" value="MFS_OFA_like"/>
    <property type="match status" value="1"/>
</dbReference>
<feature type="transmembrane region" description="Helical" evidence="5">
    <location>
        <begin position="76"/>
        <end position="95"/>
    </location>
</feature>
<dbReference type="Proteomes" id="UP001165135">
    <property type="component" value="Unassembled WGS sequence"/>
</dbReference>
<accession>A0A9W6RUH2</accession>
<dbReference type="Pfam" id="PF07690">
    <property type="entry name" value="MFS_1"/>
    <property type="match status" value="1"/>
</dbReference>
<organism evidence="7 8">
    <name type="scientific">Actinoallomurus iriomotensis</name>
    <dbReference type="NCBI Taxonomy" id="478107"/>
    <lineage>
        <taxon>Bacteria</taxon>
        <taxon>Bacillati</taxon>
        <taxon>Actinomycetota</taxon>
        <taxon>Actinomycetes</taxon>
        <taxon>Streptosporangiales</taxon>
        <taxon>Thermomonosporaceae</taxon>
        <taxon>Actinoallomurus</taxon>
    </lineage>
</organism>
<dbReference type="PANTHER" id="PTHR11360">
    <property type="entry name" value="MONOCARBOXYLATE TRANSPORTER"/>
    <property type="match status" value="1"/>
</dbReference>
<dbReference type="SUPFAM" id="SSF103473">
    <property type="entry name" value="MFS general substrate transporter"/>
    <property type="match status" value="1"/>
</dbReference>
<proteinExistence type="predicted"/>
<comment type="subcellular location">
    <subcellularLocation>
        <location evidence="1">Cell membrane</location>
        <topology evidence="1">Multi-pass membrane protein</topology>
    </subcellularLocation>
</comment>
<dbReference type="InterPro" id="IPR036259">
    <property type="entry name" value="MFS_trans_sf"/>
</dbReference>
<evidence type="ECO:0000256" key="4">
    <source>
        <dbReference type="ARBA" id="ARBA00023136"/>
    </source>
</evidence>
<feature type="transmembrane region" description="Helical" evidence="5">
    <location>
        <begin position="400"/>
        <end position="417"/>
    </location>
</feature>
<dbReference type="InterPro" id="IPR020846">
    <property type="entry name" value="MFS_dom"/>
</dbReference>
<feature type="transmembrane region" description="Helical" evidence="5">
    <location>
        <begin position="167"/>
        <end position="187"/>
    </location>
</feature>
<feature type="transmembrane region" description="Helical" evidence="5">
    <location>
        <begin position="330"/>
        <end position="349"/>
    </location>
</feature>
<dbReference type="InterPro" id="IPR011701">
    <property type="entry name" value="MFS"/>
</dbReference>
<keyword evidence="3 5" id="KW-1133">Transmembrane helix</keyword>
<gene>
    <name evidence="7" type="ORF">Airi01_103020</name>
</gene>
<evidence type="ECO:0000259" key="6">
    <source>
        <dbReference type="PROSITE" id="PS50850"/>
    </source>
</evidence>
<keyword evidence="2 5" id="KW-0812">Transmembrane</keyword>
<dbReference type="GO" id="GO:0005886">
    <property type="term" value="C:plasma membrane"/>
    <property type="evidence" value="ECO:0007669"/>
    <property type="project" value="UniProtKB-SubCell"/>
</dbReference>
<feature type="transmembrane region" description="Helical" evidence="5">
    <location>
        <begin position="423"/>
        <end position="440"/>
    </location>
</feature>
<feature type="transmembrane region" description="Helical" evidence="5">
    <location>
        <begin position="199"/>
        <end position="215"/>
    </location>
</feature>
<feature type="transmembrane region" description="Helical" evidence="5">
    <location>
        <begin position="107"/>
        <end position="125"/>
    </location>
</feature>
<dbReference type="AlphaFoldDB" id="A0A9W6RUH2"/>
<feature type="transmembrane region" description="Helical" evidence="5">
    <location>
        <begin position="37"/>
        <end position="56"/>
    </location>
</feature>
<feature type="transmembrane region" description="Helical" evidence="5">
    <location>
        <begin position="131"/>
        <end position="155"/>
    </location>
</feature>
<dbReference type="PROSITE" id="PS50850">
    <property type="entry name" value="MFS"/>
    <property type="match status" value="1"/>
</dbReference>
<name>A0A9W6RUH2_9ACTN</name>
<dbReference type="Gene3D" id="1.20.1250.20">
    <property type="entry name" value="MFS general substrate transporter like domains"/>
    <property type="match status" value="2"/>
</dbReference>
<evidence type="ECO:0000256" key="2">
    <source>
        <dbReference type="ARBA" id="ARBA00022692"/>
    </source>
</evidence>
<dbReference type="RefSeq" id="WP_285637349.1">
    <property type="nucleotide sequence ID" value="NZ_BSTJ01000028.1"/>
</dbReference>
<reference evidence="7" key="1">
    <citation type="submission" date="2023-03" db="EMBL/GenBank/DDBJ databases">
        <title>Actinoallomurus iriomotensis NBRC 103681.</title>
        <authorList>
            <person name="Ichikawa N."/>
            <person name="Sato H."/>
            <person name="Tonouchi N."/>
        </authorList>
    </citation>
    <scope>NUCLEOTIDE SEQUENCE</scope>
    <source>
        <strain evidence="7">NBRC 103681</strain>
    </source>
</reference>
<evidence type="ECO:0000313" key="7">
    <source>
        <dbReference type="EMBL" id="GLY82035.1"/>
    </source>
</evidence>
<feature type="domain" description="Major facilitator superfamily (MFS) profile" evidence="6">
    <location>
        <begin position="262"/>
        <end position="463"/>
    </location>
</feature>
<evidence type="ECO:0000256" key="3">
    <source>
        <dbReference type="ARBA" id="ARBA00022989"/>
    </source>
</evidence>
<feature type="transmembrane region" description="Helical" evidence="5">
    <location>
        <begin position="267"/>
        <end position="285"/>
    </location>
</feature>
<dbReference type="GO" id="GO:0022857">
    <property type="term" value="F:transmembrane transporter activity"/>
    <property type="evidence" value="ECO:0007669"/>
    <property type="project" value="InterPro"/>
</dbReference>
<protein>
    <submittedName>
        <fullName evidence="7">MFS transporter</fullName>
    </submittedName>
</protein>
<evidence type="ECO:0000313" key="8">
    <source>
        <dbReference type="Proteomes" id="UP001165135"/>
    </source>
</evidence>
<feature type="transmembrane region" description="Helical" evidence="5">
    <location>
        <begin position="297"/>
        <end position="318"/>
    </location>
</feature>
<evidence type="ECO:0000256" key="1">
    <source>
        <dbReference type="ARBA" id="ARBA00004651"/>
    </source>
</evidence>
<evidence type="ECO:0000256" key="5">
    <source>
        <dbReference type="SAM" id="Phobius"/>
    </source>
</evidence>
<sequence>MTATANPTSKFTEITDQRGRVYRVGETDRDILGHPRALMVILPWVAMMAISVFEYAYGSAEDTLSTAHGWTSSNTFWILSVWVFFQAGVAFPAGRLREKGILTARRAMMLGACLALAGFLAISHLHSVFGAIIGFGVLGGVGAGLVYATCINMVGKWYPEKRGARTGFVNGGFAYGSLPFIIIFNYAFDTGDYHEVLDLIGLFVLVAIGICGYFFKDPPKNWWPDHVDPLKPARARDTGARVSLEKNPPAVRQFSPMEAMRTGMIPLMWICLAFISGVSIFGISFEVPFAKDLGFGPLMASLSAGILAVVNGVGRAVVGWFSDLIGRKQALIVVLVIEALAQFGTLWAGDAHNEVMFLVFAFISGFGGGAFYPMFAALVPDYFGENHNASNYGMVYSAKLVSGLFGGGLGAVVIGAWDYDGAYTLAGVMGLVSALIALTLRQPGRPKARKIVPNPYPISREIM</sequence>